<proteinExistence type="predicted"/>
<sequence>MHAPAPEQLPTNNQFASIFRDCDKVEFAGDYDTEKEARDVWKARAQQTVDNALMRFFIVPYDYEEMSPKEWWAKRVEFLSQNMDVPAIGRSRPEIMR</sequence>
<dbReference type="EMBL" id="MH588545">
    <property type="protein sequence ID" value="AXQ68650.1"/>
    <property type="molecule type" value="Genomic_DNA"/>
</dbReference>
<dbReference type="Gene3D" id="3.30.70.2400">
    <property type="entry name" value="Uncharacterised protein PF13773, DUF4170"/>
    <property type="match status" value="1"/>
</dbReference>
<reference evidence="2" key="1">
    <citation type="submission" date="2018-07" db="EMBL/GenBank/DDBJ databases">
        <title>Giant CbK-like Caulobacter bacteriophages have genetically divergent genomes.</title>
        <authorList>
            <person name="Wilson K.M."/>
            <person name="Ely B."/>
        </authorList>
    </citation>
    <scope>NUCLEOTIDE SEQUENCE [LARGE SCALE GENOMIC DNA]</scope>
</reference>
<reference evidence="1 2" key="2">
    <citation type="submission" date="2018-09" db="EMBL/GenBank/DDBJ databases">
        <title>Giant CbK-like Caulobacter bacteriophages have genetically divergent genomes.</title>
        <authorList>
            <person name="Wilson K."/>
            <person name="Ely B."/>
        </authorList>
    </citation>
    <scope>NUCLEOTIDE SEQUENCE [LARGE SCALE GENOMIC DNA]</scope>
</reference>
<accession>A0A385EAE4</accession>
<dbReference type="Proteomes" id="UP000259026">
    <property type="component" value="Segment"/>
</dbReference>
<dbReference type="Pfam" id="PF13773">
    <property type="entry name" value="DUF4170"/>
    <property type="match status" value="1"/>
</dbReference>
<keyword evidence="2" id="KW-1185">Reference proteome</keyword>
<name>A0A385EAE4_9CAUD</name>
<gene>
    <name evidence="1" type="ORF">CcrPW_gp111</name>
</gene>
<protein>
    <submittedName>
        <fullName evidence="1">Uncharacterized protein</fullName>
    </submittedName>
</protein>
<organism evidence="1 2">
    <name type="scientific">Caulobacter phage CcrPW</name>
    <dbReference type="NCBI Taxonomy" id="2283271"/>
    <lineage>
        <taxon>Viruses</taxon>
        <taxon>Duplodnaviria</taxon>
        <taxon>Heunggongvirae</taxon>
        <taxon>Uroviricota</taxon>
        <taxon>Caudoviricetes</taxon>
        <taxon>Jeanschmidtviridae</taxon>
        <taxon>Colossusvirus</taxon>
        <taxon>Colossusvirus PW</taxon>
    </lineage>
</organism>
<evidence type="ECO:0000313" key="1">
    <source>
        <dbReference type="EMBL" id="AXQ68650.1"/>
    </source>
</evidence>
<evidence type="ECO:0000313" key="2">
    <source>
        <dbReference type="Proteomes" id="UP000259026"/>
    </source>
</evidence>
<dbReference type="InterPro" id="IPR025226">
    <property type="entry name" value="DUF4170"/>
</dbReference>